<protein>
    <submittedName>
        <fullName evidence="1">Type VI secretion system tube protein Hcp</fullName>
    </submittedName>
</protein>
<evidence type="ECO:0000313" key="2">
    <source>
        <dbReference type="Proteomes" id="UP000234240"/>
    </source>
</evidence>
<dbReference type="InterPro" id="IPR008514">
    <property type="entry name" value="T6SS_Hcp"/>
</dbReference>
<dbReference type="PANTHER" id="PTHR34319:SF6">
    <property type="entry name" value="MAJOR EXPORTED PROTEIN"/>
    <property type="match status" value="1"/>
</dbReference>
<name>A0A2N5DZT4_9GAMM</name>
<dbReference type="NCBIfam" id="TIGR03344">
    <property type="entry name" value="VI_effect_Hcp1"/>
    <property type="match status" value="1"/>
</dbReference>
<dbReference type="RefSeq" id="WP_101817616.1">
    <property type="nucleotide sequence ID" value="NZ_PJZF01000017.1"/>
</dbReference>
<organism evidence="1 2">
    <name type="scientific">Chimaeribacter californicus</name>
    <dbReference type="NCBI Taxonomy" id="2060067"/>
    <lineage>
        <taxon>Bacteria</taxon>
        <taxon>Pseudomonadati</taxon>
        <taxon>Pseudomonadota</taxon>
        <taxon>Gammaproteobacteria</taxon>
        <taxon>Enterobacterales</taxon>
        <taxon>Yersiniaceae</taxon>
        <taxon>Chimaeribacter</taxon>
    </lineage>
</organism>
<dbReference type="InterPro" id="IPR036624">
    <property type="entry name" value="Hcp1-lik_sf"/>
</dbReference>
<dbReference type="Gene3D" id="2.30.110.20">
    <property type="entry name" value="Hcp1-like"/>
    <property type="match status" value="1"/>
</dbReference>
<dbReference type="AlphaFoldDB" id="A0A2N5DZT4"/>
<evidence type="ECO:0000313" key="1">
    <source>
        <dbReference type="EMBL" id="PLR33348.1"/>
    </source>
</evidence>
<dbReference type="SUPFAM" id="SSF141452">
    <property type="entry name" value="Hcp1-like"/>
    <property type="match status" value="1"/>
</dbReference>
<dbReference type="EMBL" id="PJZF01000017">
    <property type="protein sequence ID" value="PLR33348.1"/>
    <property type="molecule type" value="Genomic_DNA"/>
</dbReference>
<reference evidence="1 2" key="1">
    <citation type="submission" date="2017-12" db="EMBL/GenBank/DDBJ databases">
        <title>Characterization of six clinical isolates of Enterochimera gen. nov., a novel genus of the Yersiniaciae family and the three species Enterochimera arupensis sp. nov., Enterochimera coloradensis sp. nov, and Enterochimera californica sp. nov.</title>
        <authorList>
            <person name="Rossi A."/>
            <person name="Fisher M."/>
        </authorList>
    </citation>
    <scope>NUCLEOTIDE SEQUENCE [LARGE SCALE GENOMIC DNA]</scope>
    <source>
        <strain evidence="2">2015-Iso6</strain>
    </source>
</reference>
<accession>A0A2N5DZT4</accession>
<dbReference type="OrthoDB" id="5674026at2"/>
<comment type="caution">
    <text evidence="1">The sequence shown here is derived from an EMBL/GenBank/DDBJ whole genome shotgun (WGS) entry which is preliminary data.</text>
</comment>
<dbReference type="Pfam" id="PF05638">
    <property type="entry name" value="T6SS_HCP"/>
    <property type="match status" value="1"/>
</dbReference>
<sequence>MAIPPYLWIKDDAGMPIKGSVDVNGREGSIEVLSFIHGVDIPTDNHSGQLTGVRVHSPLEFEKEIDCSSPFLLKASTTGQRLRSVEIKWYRINYAGQEEEYYNILLEGVRVVSVNTIMHNIKSAENTNHLEAVTLHYEKITWKYCDGNLSHSDSWKNR</sequence>
<gene>
    <name evidence="1" type="ORF">CYR55_17355</name>
</gene>
<dbReference type="Proteomes" id="UP000234240">
    <property type="component" value="Unassembled WGS sequence"/>
</dbReference>
<dbReference type="InterPro" id="IPR052947">
    <property type="entry name" value="T6SS_Hcp1_domain"/>
</dbReference>
<proteinExistence type="predicted"/>
<keyword evidence="2" id="KW-1185">Reference proteome</keyword>
<dbReference type="PANTHER" id="PTHR34319">
    <property type="entry name" value="MAJOR EXPORTED PROTEIN"/>
    <property type="match status" value="1"/>
</dbReference>